<dbReference type="Proteomes" id="UP000470771">
    <property type="component" value="Unassembled WGS sequence"/>
</dbReference>
<feature type="transmembrane region" description="Helical" evidence="1">
    <location>
        <begin position="61"/>
        <end position="80"/>
    </location>
</feature>
<evidence type="ECO:0000313" key="3">
    <source>
        <dbReference type="Proteomes" id="UP000470771"/>
    </source>
</evidence>
<dbReference type="EMBL" id="WWNE01000012">
    <property type="protein sequence ID" value="NBG66900.1"/>
    <property type="molecule type" value="Genomic_DNA"/>
</dbReference>
<accession>A0A6N9NNQ5</accession>
<dbReference type="RefSeq" id="WP_160633854.1">
    <property type="nucleotide sequence ID" value="NZ_WWNE01000012.1"/>
</dbReference>
<dbReference type="AlphaFoldDB" id="A0A6N9NNQ5"/>
<evidence type="ECO:0000313" key="2">
    <source>
        <dbReference type="EMBL" id="NBG66900.1"/>
    </source>
</evidence>
<feature type="transmembrane region" description="Helical" evidence="1">
    <location>
        <begin position="7"/>
        <end position="25"/>
    </location>
</feature>
<comment type="caution">
    <text evidence="2">The sequence shown here is derived from an EMBL/GenBank/DDBJ whole genome shotgun (WGS) entry which is preliminary data.</text>
</comment>
<protein>
    <submittedName>
        <fullName evidence="2">Uncharacterized protein</fullName>
    </submittedName>
</protein>
<gene>
    <name evidence="2" type="ORF">GQN54_12300</name>
</gene>
<reference evidence="2 3" key="1">
    <citation type="submission" date="2019-12" db="EMBL/GenBank/DDBJ databases">
        <authorList>
            <person name="Zhao J."/>
        </authorList>
    </citation>
    <scope>NUCLEOTIDE SEQUENCE [LARGE SCALE GENOMIC DNA]</scope>
    <source>
        <strain evidence="2 3">S-15</strain>
    </source>
</reference>
<sequence length="175" mass="20151">MKTIYKLLVLLIIDFGLIWLFVYQIDPDPSVSISIIIYVPLVVIVNLLIAGFLFFNKNKEYSILFLINAVLSSLVMIYLYDKGIDRHQNKRLESWEFSKSDTTFSIIRWKNIAEFSMTYSLRPGSSSGLLHGKCINLKDEWILTDDSLKMKITKDGNLVGFTSISDTIKLTKIER</sequence>
<keyword evidence="1" id="KW-1133">Transmembrane helix</keyword>
<keyword evidence="1" id="KW-0812">Transmembrane</keyword>
<keyword evidence="3" id="KW-1185">Reference proteome</keyword>
<proteinExistence type="predicted"/>
<keyword evidence="1" id="KW-0472">Membrane</keyword>
<feature type="transmembrane region" description="Helical" evidence="1">
    <location>
        <begin position="31"/>
        <end position="54"/>
    </location>
</feature>
<organism evidence="2 3">
    <name type="scientific">Acidiluteibacter ferrifornacis</name>
    <dbReference type="NCBI Taxonomy" id="2692424"/>
    <lineage>
        <taxon>Bacteria</taxon>
        <taxon>Pseudomonadati</taxon>
        <taxon>Bacteroidota</taxon>
        <taxon>Flavobacteriia</taxon>
        <taxon>Flavobacteriales</taxon>
        <taxon>Cryomorphaceae</taxon>
        <taxon>Acidiluteibacter</taxon>
    </lineage>
</organism>
<name>A0A6N9NNQ5_9FLAO</name>
<evidence type="ECO:0000256" key="1">
    <source>
        <dbReference type="SAM" id="Phobius"/>
    </source>
</evidence>